<evidence type="ECO:0000313" key="1">
    <source>
        <dbReference type="EMBL" id="PWK26910.1"/>
    </source>
</evidence>
<keyword evidence="2" id="KW-1185">Reference proteome</keyword>
<dbReference type="EMBL" id="QGGO01000009">
    <property type="protein sequence ID" value="PWK26910.1"/>
    <property type="molecule type" value="Genomic_DNA"/>
</dbReference>
<reference evidence="1 2" key="1">
    <citation type="submission" date="2018-05" db="EMBL/GenBank/DDBJ databases">
        <title>Genomic Encyclopedia of Archaeal and Bacterial Type Strains, Phase II (KMG-II): from individual species to whole genera.</title>
        <authorList>
            <person name="Goeker M."/>
        </authorList>
    </citation>
    <scope>NUCLEOTIDE SEQUENCE [LARGE SCALE GENOMIC DNA]</scope>
    <source>
        <strain evidence="1 2">DSM 22214</strain>
    </source>
</reference>
<name>A0A316EBG0_9BACT</name>
<dbReference type="Proteomes" id="UP000245489">
    <property type="component" value="Unassembled WGS sequence"/>
</dbReference>
<dbReference type="AlphaFoldDB" id="A0A316EBG0"/>
<proteinExistence type="predicted"/>
<accession>A0A316EBG0</accession>
<evidence type="ECO:0000313" key="2">
    <source>
        <dbReference type="Proteomes" id="UP000245489"/>
    </source>
</evidence>
<organism evidence="1 2">
    <name type="scientific">Arcicella aurantiaca</name>
    <dbReference type="NCBI Taxonomy" id="591202"/>
    <lineage>
        <taxon>Bacteria</taxon>
        <taxon>Pseudomonadati</taxon>
        <taxon>Bacteroidota</taxon>
        <taxon>Cytophagia</taxon>
        <taxon>Cytophagales</taxon>
        <taxon>Flectobacillaceae</taxon>
        <taxon>Arcicella</taxon>
    </lineage>
</organism>
<protein>
    <submittedName>
        <fullName evidence="1">Uncharacterized protein</fullName>
    </submittedName>
</protein>
<gene>
    <name evidence="1" type="ORF">LV89_02116</name>
</gene>
<comment type="caution">
    <text evidence="1">The sequence shown here is derived from an EMBL/GenBank/DDBJ whole genome shotgun (WGS) entry which is preliminary data.</text>
</comment>
<sequence length="204" mass="23967">MLIERIEKKNKQIEYQFTAHIGFVDNDMVLFSQYNFAINIIIKFLKEESFGIDVVSHPVLYMMRHSLELGYKANFEYLKKYSNLETPPKVAKSHKLNILQSHLKEHFDKLSFTLNFDNKINDEFKKLFVSTGTLIKYLGSGEASAFRYTRDFNENSIFEKKEKRDIGNIKELYDNAVTMLSYTADLIAPYTDYYDLMNSQTDNN</sequence>